<protein>
    <recommendedName>
        <fullName evidence="2">Jacalin-type lectin domain-containing protein</fullName>
    </recommendedName>
</protein>
<dbReference type="GO" id="GO:0005737">
    <property type="term" value="C:cytoplasm"/>
    <property type="evidence" value="ECO:0007669"/>
    <property type="project" value="TreeGrafter"/>
</dbReference>
<dbReference type="InterPro" id="IPR036691">
    <property type="entry name" value="Endo/exonu/phosph_ase_sf"/>
</dbReference>
<dbReference type="PROSITE" id="PS51752">
    <property type="entry name" value="JACALIN_LECTIN"/>
    <property type="match status" value="1"/>
</dbReference>
<dbReference type="GO" id="GO:0016791">
    <property type="term" value="F:phosphatase activity"/>
    <property type="evidence" value="ECO:0007669"/>
    <property type="project" value="InterPro"/>
</dbReference>
<dbReference type="SUPFAM" id="SSF56219">
    <property type="entry name" value="DNase I-like"/>
    <property type="match status" value="1"/>
</dbReference>
<feature type="signal peptide" evidence="1">
    <location>
        <begin position="1"/>
        <end position="20"/>
    </location>
</feature>
<dbReference type="EMBL" id="QEAQ01000168">
    <property type="protein sequence ID" value="TPX54141.1"/>
    <property type="molecule type" value="Genomic_DNA"/>
</dbReference>
<keyword evidence="1" id="KW-0732">Signal</keyword>
<dbReference type="STRING" id="109895.A0A507DRP5"/>
<dbReference type="PANTHER" id="PTHR16320:SF1">
    <property type="entry name" value="SPHINGOMYELINASE DDB_G0288017"/>
    <property type="match status" value="1"/>
</dbReference>
<dbReference type="PROSITE" id="PS51257">
    <property type="entry name" value="PROKAR_LIPOPROTEIN"/>
    <property type="match status" value="1"/>
</dbReference>
<dbReference type="AlphaFoldDB" id="A0A507DRP5"/>
<dbReference type="GO" id="GO:0046856">
    <property type="term" value="P:phosphatidylinositol dephosphorylation"/>
    <property type="evidence" value="ECO:0007669"/>
    <property type="project" value="InterPro"/>
</dbReference>
<reference evidence="3 4" key="1">
    <citation type="journal article" date="2019" name="Sci. Rep.">
        <title>Comparative genomics of chytrid fungi reveal insights into the obligate biotrophic and pathogenic lifestyle of Synchytrium endobioticum.</title>
        <authorList>
            <person name="van de Vossenberg B.T.L.H."/>
            <person name="Warris S."/>
            <person name="Nguyen H.D.T."/>
            <person name="van Gent-Pelzer M.P.E."/>
            <person name="Joly D.L."/>
            <person name="van de Geest H.C."/>
            <person name="Bonants P.J.M."/>
            <person name="Smith D.S."/>
            <person name="Levesque C.A."/>
            <person name="van der Lee T.A.J."/>
        </authorList>
    </citation>
    <scope>NUCLEOTIDE SEQUENCE [LARGE SCALE GENOMIC DNA]</scope>
    <source>
        <strain evidence="3 4">CBS 809.83</strain>
    </source>
</reference>
<dbReference type="SUPFAM" id="SSF51101">
    <property type="entry name" value="Mannose-binding lectins"/>
    <property type="match status" value="1"/>
</dbReference>
<keyword evidence="4" id="KW-1185">Reference proteome</keyword>
<evidence type="ECO:0000313" key="4">
    <source>
        <dbReference type="Proteomes" id="UP000318582"/>
    </source>
</evidence>
<proteinExistence type="predicted"/>
<organism evidence="3 4">
    <name type="scientific">Powellomyces hirtus</name>
    <dbReference type="NCBI Taxonomy" id="109895"/>
    <lineage>
        <taxon>Eukaryota</taxon>
        <taxon>Fungi</taxon>
        <taxon>Fungi incertae sedis</taxon>
        <taxon>Chytridiomycota</taxon>
        <taxon>Chytridiomycota incertae sedis</taxon>
        <taxon>Chytridiomycetes</taxon>
        <taxon>Spizellomycetales</taxon>
        <taxon>Powellomycetaceae</taxon>
        <taxon>Powellomyces</taxon>
    </lineage>
</organism>
<dbReference type="InterPro" id="IPR036404">
    <property type="entry name" value="Jacalin-like_lectin_dom_sf"/>
</dbReference>
<sequence length="436" mass="46235">MKVSLATLFTAASLACVASAAPVAPSGGQFSALTLNVAGLPGIISSGNPEKNTAAMGQRIANFDLINVQEDFNYHATLYANDKHPHRTPTSGGVPFGSGLNTLSNLPYIDFQRIKWKTCANASGADCLTLKGFTFMRVRLAEGVYIDVYNLHTDAGSDAADLSARASNLAQVSDFIHSNSIGNAILVMGDTNTRYTRAGDTILEFAQRSGLTDAWVQTILGGVPPRKGAPAIVCADPPTDTCEVVDKFLYRGNTVVNLNAVGYKNQNAAFLDEQGKPLSDHYPLSADFKYTLSDSVRMSDTLGGPHGNYFSMLPSTSKTSAVRSLTLRGGSRLDGVSMTRTDGQTFTYGGSGGSASTLDLAADEHLTSVTLTQGKKSDKTRVFSARFTTNKGRSVTVGTPTKEAATYNAPAGWRIAGLWGRAGEEVDRLGVIYTLI</sequence>
<dbReference type="GO" id="GO:0004767">
    <property type="term" value="F:sphingomyelin phosphodiesterase activity"/>
    <property type="evidence" value="ECO:0007669"/>
    <property type="project" value="InterPro"/>
</dbReference>
<dbReference type="Gene3D" id="3.60.10.10">
    <property type="entry name" value="Endonuclease/exonuclease/phosphatase"/>
    <property type="match status" value="1"/>
</dbReference>
<feature type="chain" id="PRO_5021286654" description="Jacalin-type lectin domain-containing protein" evidence="1">
    <location>
        <begin position="21"/>
        <end position="436"/>
    </location>
</feature>
<dbReference type="InterPro" id="IPR000300">
    <property type="entry name" value="IPPc"/>
</dbReference>
<name>A0A507DRP5_9FUNG</name>
<dbReference type="CDD" id="cd09615">
    <property type="entry name" value="Jacalin_EEP"/>
    <property type="match status" value="1"/>
</dbReference>
<gene>
    <name evidence="3" type="ORF">PhCBS80983_g06023</name>
</gene>
<dbReference type="InterPro" id="IPR038772">
    <property type="entry name" value="Sph/SMPD2-like"/>
</dbReference>
<accession>A0A507DRP5</accession>
<dbReference type="Pfam" id="PF01419">
    <property type="entry name" value="Jacalin"/>
    <property type="match status" value="1"/>
</dbReference>
<dbReference type="Gene3D" id="2.100.10.30">
    <property type="entry name" value="Jacalin-like lectin domain"/>
    <property type="match status" value="1"/>
</dbReference>
<dbReference type="SMART" id="SM00915">
    <property type="entry name" value="Jacalin"/>
    <property type="match status" value="1"/>
</dbReference>
<feature type="domain" description="Jacalin-type lectin" evidence="2">
    <location>
        <begin position="296"/>
        <end position="435"/>
    </location>
</feature>
<evidence type="ECO:0000256" key="1">
    <source>
        <dbReference type="SAM" id="SignalP"/>
    </source>
</evidence>
<comment type="caution">
    <text evidence="3">The sequence shown here is derived from an EMBL/GenBank/DDBJ whole genome shotgun (WGS) entry which is preliminary data.</text>
</comment>
<evidence type="ECO:0000313" key="3">
    <source>
        <dbReference type="EMBL" id="TPX54141.1"/>
    </source>
</evidence>
<evidence type="ECO:0000259" key="2">
    <source>
        <dbReference type="PROSITE" id="PS51752"/>
    </source>
</evidence>
<dbReference type="Proteomes" id="UP000318582">
    <property type="component" value="Unassembled WGS sequence"/>
</dbReference>
<dbReference type="InterPro" id="IPR001229">
    <property type="entry name" value="Jacalin-like_lectin_dom"/>
</dbReference>
<dbReference type="Pfam" id="PF22669">
    <property type="entry name" value="Exo_endo_phos2"/>
    <property type="match status" value="1"/>
</dbReference>
<dbReference type="PANTHER" id="PTHR16320">
    <property type="entry name" value="SPHINGOMYELINASE FAMILY MEMBER"/>
    <property type="match status" value="1"/>
</dbReference>